<dbReference type="InterPro" id="IPR036691">
    <property type="entry name" value="Endo/exonu/phosph_ase_sf"/>
</dbReference>
<dbReference type="AlphaFoldDB" id="A0AA42IZX8"/>
<dbReference type="Gene3D" id="3.60.10.10">
    <property type="entry name" value="Endonuclease/exonuclease/phosphatase"/>
    <property type="match status" value="1"/>
</dbReference>
<gene>
    <name evidence="2" type="ORF">PBV87_04730</name>
</gene>
<dbReference type="GO" id="GO:0000175">
    <property type="term" value="F:3'-5'-RNA exonuclease activity"/>
    <property type="evidence" value="ECO:0007669"/>
    <property type="project" value="TreeGrafter"/>
</dbReference>
<evidence type="ECO:0000259" key="1">
    <source>
        <dbReference type="Pfam" id="PF03372"/>
    </source>
</evidence>
<dbReference type="Proteomes" id="UP001169242">
    <property type="component" value="Unassembled WGS sequence"/>
</dbReference>
<keyword evidence="2" id="KW-0255">Endonuclease</keyword>
<dbReference type="CDD" id="cd09083">
    <property type="entry name" value="EEP-1"/>
    <property type="match status" value="1"/>
</dbReference>
<dbReference type="PANTHER" id="PTHR12121">
    <property type="entry name" value="CARBON CATABOLITE REPRESSOR PROTEIN 4"/>
    <property type="match status" value="1"/>
</dbReference>
<name>A0AA42IZX8_9FIRM</name>
<protein>
    <submittedName>
        <fullName evidence="2">Endonuclease/exonuclease/phosphatase family protein</fullName>
    </submittedName>
</protein>
<comment type="caution">
    <text evidence="2">The sequence shown here is derived from an EMBL/GenBank/DDBJ whole genome shotgun (WGS) entry which is preliminary data.</text>
</comment>
<dbReference type="SUPFAM" id="SSF56219">
    <property type="entry name" value="DNase I-like"/>
    <property type="match status" value="1"/>
</dbReference>
<dbReference type="InterPro" id="IPR005135">
    <property type="entry name" value="Endo/exonuclease/phosphatase"/>
</dbReference>
<keyword evidence="2" id="KW-0540">Nuclease</keyword>
<dbReference type="Pfam" id="PF03372">
    <property type="entry name" value="Exo_endo_phos"/>
    <property type="match status" value="1"/>
</dbReference>
<dbReference type="EMBL" id="JAQIFT010000016">
    <property type="protein sequence ID" value="MDA3730804.1"/>
    <property type="molecule type" value="Genomic_DNA"/>
</dbReference>
<accession>A0AA42IZX8</accession>
<evidence type="ECO:0000313" key="3">
    <source>
        <dbReference type="Proteomes" id="UP001169242"/>
    </source>
</evidence>
<dbReference type="RefSeq" id="WP_053984350.1">
    <property type="nucleotide sequence ID" value="NZ_JAQIFT010000016.1"/>
</dbReference>
<reference evidence="2" key="1">
    <citation type="journal article" date="2023" name="Int. J. Syst. Evol. Microbiol.">
        <title>&lt;i&gt;Holtiella tumoricola&lt;/i&gt; gen. nov. sp. nov., isolated from a human clinical sample.</title>
        <authorList>
            <person name="Allen-Vercoe E."/>
            <person name="Daigneault M.C."/>
            <person name="Vancuren S.J."/>
            <person name="Cochrane K."/>
            <person name="O'Neal L.L."/>
            <person name="Sankaranarayanan K."/>
            <person name="Lawson P.A."/>
        </authorList>
    </citation>
    <scope>NUCLEOTIDE SEQUENCE</scope>
    <source>
        <strain evidence="2">CC70A</strain>
    </source>
</reference>
<evidence type="ECO:0000313" key="2">
    <source>
        <dbReference type="EMBL" id="MDA3730804.1"/>
    </source>
</evidence>
<dbReference type="PANTHER" id="PTHR12121:SF36">
    <property type="entry name" value="ENDONUCLEASE_EXONUCLEASE_PHOSPHATASE DOMAIN-CONTAINING PROTEIN"/>
    <property type="match status" value="1"/>
</dbReference>
<dbReference type="GO" id="GO:0004519">
    <property type="term" value="F:endonuclease activity"/>
    <property type="evidence" value="ECO:0007669"/>
    <property type="project" value="UniProtKB-KW"/>
</dbReference>
<keyword evidence="2" id="KW-0378">Hydrolase</keyword>
<dbReference type="InterPro" id="IPR050410">
    <property type="entry name" value="CCR4/nocturin_mRNA_transcr"/>
</dbReference>
<sequence>MQKSISLKVMSFNMKRNYFAFGDNRWAYRTQLIAAIIKNNKPDIIGTQELTADSLKDMLDLLPEYSYVGVGRNGEDKGEYTAVFYLKDKFKVEEEHTFWLSSTPEKPSRAWLAMFPRICTTCTLSLKNNEEQKINIFNTHLDHLSYLARINGLKLITDKMKEHYEKYEAPVLLMGDFNATPSSKTFKKWWQELKLQRELSLQNAYTEKYSCKEEKIGRSYHGFKGKTVGKPIDYIFTTHDIEIQDIEICRDKVNEKYPSDHYPVVAKLAWSYQ</sequence>
<organism evidence="2 3">
    <name type="scientific">Holtiella tumoricola</name>
    <dbReference type="NCBI Taxonomy" id="3018743"/>
    <lineage>
        <taxon>Bacteria</taxon>
        <taxon>Bacillati</taxon>
        <taxon>Bacillota</taxon>
        <taxon>Clostridia</taxon>
        <taxon>Lachnospirales</taxon>
        <taxon>Cellulosilyticaceae</taxon>
        <taxon>Holtiella</taxon>
    </lineage>
</organism>
<keyword evidence="3" id="KW-1185">Reference proteome</keyword>
<proteinExistence type="predicted"/>
<feature type="domain" description="Endonuclease/exonuclease/phosphatase" evidence="1">
    <location>
        <begin position="10"/>
        <end position="261"/>
    </location>
</feature>